<keyword evidence="1" id="KW-0732">Signal</keyword>
<sequence length="158" mass="17372">MPRTRFLPKTPIASACAGTAAALAMIASAPAAADEPVETETQVEELSKGEKKLAKLLEGRVAGEPVNCIRNRLNSPLRTIENTAYVYGRGKTIYVQRTRNPEQIDRSDVIISQQFNGTRLCRLDTATTVDRLTGFFSGAVFFEDFIPYTRVEQADEAS</sequence>
<accession>A0ABS6SJU9</accession>
<keyword evidence="3" id="KW-1185">Reference proteome</keyword>
<gene>
    <name evidence="2" type="ORF">KCG45_03830</name>
</gene>
<evidence type="ECO:0000313" key="3">
    <source>
        <dbReference type="Proteomes" id="UP000699975"/>
    </source>
</evidence>
<name>A0ABS6SJU9_9SPHN</name>
<feature type="signal peptide" evidence="1">
    <location>
        <begin position="1"/>
        <end position="33"/>
    </location>
</feature>
<evidence type="ECO:0000313" key="2">
    <source>
        <dbReference type="EMBL" id="MBV7265295.1"/>
    </source>
</evidence>
<dbReference type="RefSeq" id="WP_218315773.1">
    <property type="nucleotide sequence ID" value="NZ_JAGSPB010000001.1"/>
</dbReference>
<proteinExistence type="predicted"/>
<dbReference type="EMBL" id="JAGSPB010000001">
    <property type="protein sequence ID" value="MBV7265295.1"/>
    <property type="molecule type" value="Genomic_DNA"/>
</dbReference>
<dbReference type="Proteomes" id="UP000699975">
    <property type="component" value="Unassembled WGS sequence"/>
</dbReference>
<evidence type="ECO:0000256" key="1">
    <source>
        <dbReference type="SAM" id="SignalP"/>
    </source>
</evidence>
<organism evidence="2 3">
    <name type="scientific">Erythrobacter ani</name>
    <dbReference type="NCBI Taxonomy" id="2827235"/>
    <lineage>
        <taxon>Bacteria</taxon>
        <taxon>Pseudomonadati</taxon>
        <taxon>Pseudomonadota</taxon>
        <taxon>Alphaproteobacteria</taxon>
        <taxon>Sphingomonadales</taxon>
        <taxon>Erythrobacteraceae</taxon>
        <taxon>Erythrobacter/Porphyrobacter group</taxon>
        <taxon>Erythrobacter</taxon>
    </lineage>
</organism>
<comment type="caution">
    <text evidence="2">The sequence shown here is derived from an EMBL/GenBank/DDBJ whole genome shotgun (WGS) entry which is preliminary data.</text>
</comment>
<protein>
    <submittedName>
        <fullName evidence="2">Uncharacterized protein</fullName>
    </submittedName>
</protein>
<feature type="chain" id="PRO_5047212915" evidence="1">
    <location>
        <begin position="34"/>
        <end position="158"/>
    </location>
</feature>
<reference evidence="2 3" key="1">
    <citation type="submission" date="2021-04" db="EMBL/GenBank/DDBJ databases">
        <authorList>
            <person name="Pira H."/>
            <person name="Risdian C."/>
            <person name="Wink J."/>
        </authorList>
    </citation>
    <scope>NUCLEOTIDE SEQUENCE [LARGE SCALE GENOMIC DNA]</scope>
    <source>
        <strain evidence="2 3">WH131</strain>
    </source>
</reference>